<dbReference type="SUPFAM" id="SSF53474">
    <property type="entry name" value="alpha/beta-Hydrolases"/>
    <property type="match status" value="1"/>
</dbReference>
<comment type="caution">
    <text evidence="4">The sequence shown here is derived from an EMBL/GenBank/DDBJ whole genome shotgun (WGS) entry which is preliminary data.</text>
</comment>
<dbReference type="InterPro" id="IPR049492">
    <property type="entry name" value="BD-FAE-like_dom"/>
</dbReference>
<dbReference type="AlphaFoldDB" id="A0A9D7FXH4"/>
<dbReference type="Gene3D" id="3.40.50.1820">
    <property type="entry name" value="alpha/beta hydrolase"/>
    <property type="match status" value="1"/>
</dbReference>
<protein>
    <submittedName>
        <fullName evidence="4">Alpha/beta hydrolase</fullName>
    </submittedName>
</protein>
<dbReference type="EMBL" id="JADRCQ010000001">
    <property type="protein sequence ID" value="MBK5073021.1"/>
    <property type="molecule type" value="Genomic_DNA"/>
</dbReference>
<keyword evidence="1 4" id="KW-0378">Hydrolase</keyword>
<dbReference type="Proteomes" id="UP000807542">
    <property type="component" value="Unassembled WGS sequence"/>
</dbReference>
<organism evidence="4 5">
    <name type="scientific">Limnobaculum xujianqingii</name>
    <dbReference type="NCBI Taxonomy" id="2738837"/>
    <lineage>
        <taxon>Bacteria</taxon>
        <taxon>Pseudomonadati</taxon>
        <taxon>Pseudomonadota</taxon>
        <taxon>Gammaproteobacteria</taxon>
        <taxon>Enterobacterales</taxon>
        <taxon>Budviciaceae</taxon>
        <taxon>Limnobaculum</taxon>
    </lineage>
</organism>
<proteinExistence type="predicted"/>
<feature type="domain" description="BD-FAE-like" evidence="2">
    <location>
        <begin position="62"/>
        <end position="157"/>
    </location>
</feature>
<evidence type="ECO:0000313" key="3">
    <source>
        <dbReference type="EMBL" id="MBK5073021.1"/>
    </source>
</evidence>
<evidence type="ECO:0000256" key="1">
    <source>
        <dbReference type="ARBA" id="ARBA00022801"/>
    </source>
</evidence>
<evidence type="ECO:0000313" key="6">
    <source>
        <dbReference type="Proteomes" id="UP001296969"/>
    </source>
</evidence>
<dbReference type="Pfam" id="PF20434">
    <property type="entry name" value="BD-FAE"/>
    <property type="match status" value="1"/>
</dbReference>
<keyword evidence="6" id="KW-1185">Reference proteome</keyword>
<sequence>MNREELDAAYNNTKAAANFPELLREFQACSVRTYNTYNWVRDLRYGDKPRERYDFLSCGLNKAPTYLFIHGGYWSNCTKEDFAFIAEGPLAHGMNVILAEYTLAPEATMTEIVKQIGMLIERVITDTDDLGIVGNPLYLAGHSAGGHLSALYRSHAKVSKIHMISALVDLEPISLSWLQDSLNLTTDEINLYSPLLHIQKGAPTLISVGAGELSELVRHSTDYAVVCENIGETVGLIHLPKATHFSMLNDLADPDGWQIKALMQIQ</sequence>
<dbReference type="Proteomes" id="UP001296969">
    <property type="component" value="Unassembled WGS sequence"/>
</dbReference>
<dbReference type="GO" id="GO:0016787">
    <property type="term" value="F:hydrolase activity"/>
    <property type="evidence" value="ECO:0007669"/>
    <property type="project" value="UniProtKB-KW"/>
</dbReference>
<evidence type="ECO:0000259" key="2">
    <source>
        <dbReference type="Pfam" id="PF20434"/>
    </source>
</evidence>
<reference evidence="4 6" key="1">
    <citation type="submission" date="2020-11" db="EMBL/GenBank/DDBJ databases">
        <title>Insectihabitans protaetiae gen. nov. sp. nov. and Insectihabitans allomyrinae sp. nov., isolated from larvae of Protaetia brevitarsis seulensis and Allomyrina dichotoma, respectively.</title>
        <authorList>
            <person name="Lee S.D."/>
            <person name="Byeon Y.-S."/>
            <person name="Kim S.-M."/>
            <person name="Yang H.L."/>
            <person name="Kim I.S."/>
        </authorList>
    </citation>
    <scope>NUCLEOTIDE SEQUENCE</scope>
    <source>
        <strain evidence="4">CWB-B4</strain>
        <strain evidence="3 6">CWB-B43</strain>
    </source>
</reference>
<gene>
    <name evidence="4" type="ORF">I2492_08340</name>
    <name evidence="3" type="ORF">I2493_08340</name>
</gene>
<evidence type="ECO:0000313" key="4">
    <source>
        <dbReference type="EMBL" id="MBK5176330.1"/>
    </source>
</evidence>
<name>A0A9D7FXH4_9GAMM</name>
<dbReference type="PANTHER" id="PTHR48081">
    <property type="entry name" value="AB HYDROLASE SUPERFAMILY PROTEIN C4A8.06C"/>
    <property type="match status" value="1"/>
</dbReference>
<dbReference type="InterPro" id="IPR029058">
    <property type="entry name" value="AB_hydrolase_fold"/>
</dbReference>
<dbReference type="InterPro" id="IPR050300">
    <property type="entry name" value="GDXG_lipolytic_enzyme"/>
</dbReference>
<dbReference type="EMBL" id="JADRCP010000001">
    <property type="protein sequence ID" value="MBK5176330.1"/>
    <property type="molecule type" value="Genomic_DNA"/>
</dbReference>
<dbReference type="PANTHER" id="PTHR48081:SF33">
    <property type="entry name" value="KYNURENINE FORMAMIDASE"/>
    <property type="match status" value="1"/>
</dbReference>
<accession>A0A9D7FXH4</accession>
<evidence type="ECO:0000313" key="5">
    <source>
        <dbReference type="Proteomes" id="UP000807542"/>
    </source>
</evidence>